<keyword evidence="2" id="KW-0472">Membrane</keyword>
<keyword evidence="2" id="KW-0812">Transmembrane</keyword>
<evidence type="ECO:0000256" key="2">
    <source>
        <dbReference type="SAM" id="Phobius"/>
    </source>
</evidence>
<organism evidence="3 4">
    <name type="scientific">Ascobolus immersus RN42</name>
    <dbReference type="NCBI Taxonomy" id="1160509"/>
    <lineage>
        <taxon>Eukaryota</taxon>
        <taxon>Fungi</taxon>
        <taxon>Dikarya</taxon>
        <taxon>Ascomycota</taxon>
        <taxon>Pezizomycotina</taxon>
        <taxon>Pezizomycetes</taxon>
        <taxon>Pezizales</taxon>
        <taxon>Ascobolaceae</taxon>
        <taxon>Ascobolus</taxon>
    </lineage>
</organism>
<feature type="transmembrane region" description="Helical" evidence="2">
    <location>
        <begin position="48"/>
        <end position="66"/>
    </location>
</feature>
<feature type="transmembrane region" description="Helical" evidence="2">
    <location>
        <begin position="78"/>
        <end position="99"/>
    </location>
</feature>
<reference evidence="3 4" key="1">
    <citation type="journal article" date="2018" name="Nat. Ecol. Evol.">
        <title>Pezizomycetes genomes reveal the molecular basis of ectomycorrhizal truffle lifestyle.</title>
        <authorList>
            <person name="Murat C."/>
            <person name="Payen T."/>
            <person name="Noel B."/>
            <person name="Kuo A."/>
            <person name="Morin E."/>
            <person name="Chen J."/>
            <person name="Kohler A."/>
            <person name="Krizsan K."/>
            <person name="Balestrini R."/>
            <person name="Da Silva C."/>
            <person name="Montanini B."/>
            <person name="Hainaut M."/>
            <person name="Levati E."/>
            <person name="Barry K.W."/>
            <person name="Belfiori B."/>
            <person name="Cichocki N."/>
            <person name="Clum A."/>
            <person name="Dockter R.B."/>
            <person name="Fauchery L."/>
            <person name="Guy J."/>
            <person name="Iotti M."/>
            <person name="Le Tacon F."/>
            <person name="Lindquist E.A."/>
            <person name="Lipzen A."/>
            <person name="Malagnac F."/>
            <person name="Mello A."/>
            <person name="Molinier V."/>
            <person name="Miyauchi S."/>
            <person name="Poulain J."/>
            <person name="Riccioni C."/>
            <person name="Rubini A."/>
            <person name="Sitrit Y."/>
            <person name="Splivallo R."/>
            <person name="Traeger S."/>
            <person name="Wang M."/>
            <person name="Zifcakova L."/>
            <person name="Wipf D."/>
            <person name="Zambonelli A."/>
            <person name="Paolocci F."/>
            <person name="Nowrousian M."/>
            <person name="Ottonello S."/>
            <person name="Baldrian P."/>
            <person name="Spatafora J.W."/>
            <person name="Henrissat B."/>
            <person name="Nagy L.G."/>
            <person name="Aury J.M."/>
            <person name="Wincker P."/>
            <person name="Grigoriev I.V."/>
            <person name="Bonfante P."/>
            <person name="Martin F.M."/>
        </authorList>
    </citation>
    <scope>NUCLEOTIDE SEQUENCE [LARGE SCALE GENOMIC DNA]</scope>
    <source>
        <strain evidence="3 4">RN42</strain>
    </source>
</reference>
<evidence type="ECO:0000313" key="3">
    <source>
        <dbReference type="EMBL" id="RPA73740.1"/>
    </source>
</evidence>
<keyword evidence="2" id="KW-1133">Transmembrane helix</keyword>
<feature type="compositionally biased region" description="Low complexity" evidence="1">
    <location>
        <begin position="640"/>
        <end position="652"/>
    </location>
</feature>
<feature type="transmembrane region" description="Helical" evidence="2">
    <location>
        <begin position="21"/>
        <end position="42"/>
    </location>
</feature>
<evidence type="ECO:0000256" key="1">
    <source>
        <dbReference type="SAM" id="MobiDB-lite"/>
    </source>
</evidence>
<accession>A0A3N4HPJ6</accession>
<feature type="region of interest" description="Disordered" evidence="1">
    <location>
        <begin position="640"/>
        <end position="670"/>
    </location>
</feature>
<feature type="transmembrane region" description="Helical" evidence="2">
    <location>
        <begin position="526"/>
        <end position="545"/>
    </location>
</feature>
<name>A0A3N4HPJ6_ASCIM</name>
<dbReference type="OrthoDB" id="5348845at2759"/>
<keyword evidence="4" id="KW-1185">Reference proteome</keyword>
<gene>
    <name evidence="3" type="ORF">BJ508DRAFT_313519</name>
</gene>
<dbReference type="EMBL" id="ML119812">
    <property type="protein sequence ID" value="RPA73740.1"/>
    <property type="molecule type" value="Genomic_DNA"/>
</dbReference>
<evidence type="ECO:0000313" key="4">
    <source>
        <dbReference type="Proteomes" id="UP000275078"/>
    </source>
</evidence>
<sequence>MAASDIVKTTIPVGLNIVKSVFFRLSALILGAFVDRLFAFIAAKSSAFTAHLLFAEALVQRVLFSLAPRRRFTRQGTIVLGFTVLVLLAGSYDQALWAIDDPGYIQTSSTTLASNSKKSILSPLKESENTVLFAGGFSKDIASDLQLLQLEQEFSRGLFRSNVNATITSQLRSIKRTVPPNEIPIHPYSWADPRIHLQDDGFHVALESFGMAKGFRRRDVMVAGDGTGILVKPTSLTPWRSLGVGSETVASKEVITLTRNGKRYVLLLDTLKVVIVKFMDGGYEIPEEEIRDLLDRTDTHGSMSLDDAVDKVMTAQKERKPTTIGENRKESPFQLTSRYFEYIFPDRPVEDDADQGVYANFSVAYHVRCVKVTLTLLMTEEGVNDGLSKEELSKLPSCPTQPNMSQDLLYTTSIGSALNVSTITCEYLSDTALNPATQEPFRLPKLSRYLVNIDHTASAIFYNLLSRSAGTQYTSHGVYSPEAAAWLKDNDRKINNLLLARSFISALNRTDLAYVMVSKLSAGLSYLQVILILVPVLALGLIWLFTKFIDTVNNPHYSSSLLMTLLTTNHSKVDLAPKIARLLLLEKELHESDDFCKLPPGYFGDIEDIVLQKTEDGHVAVGIKGGGIFEVVYKEPVGEDASSSLTSDRASSNGSERRESDEDQDEDQNEVKINIESLAVAVSEVRTRELRSELRSGVSSEDISERIFHNASDVIARTRVKYDIRERGNQVHGGQLVFFGKGIDMTVLGSESCKSDETLQNSSNIITVPVTITILKRNIHQL</sequence>
<dbReference type="Proteomes" id="UP000275078">
    <property type="component" value="Unassembled WGS sequence"/>
</dbReference>
<protein>
    <submittedName>
        <fullName evidence="3">Uncharacterized protein</fullName>
    </submittedName>
</protein>
<dbReference type="AlphaFoldDB" id="A0A3N4HPJ6"/>
<proteinExistence type="predicted"/>